<sequence length="111" mass="11619">MPHPLRKSADFKVKPAGNSANDLTHKTHVSIGAAFCGWSQKQKKANAAKGIHTLMCGKTDADAGHRVCQSVLNGDIKVAGYPLNVECAGTCSLEGIKKGVHKAGFNADFGS</sequence>
<evidence type="ECO:0000313" key="1">
    <source>
        <dbReference type="EMBL" id="GAF79617.1"/>
    </source>
</evidence>
<dbReference type="EMBL" id="BARS01004528">
    <property type="protein sequence ID" value="GAF79617.1"/>
    <property type="molecule type" value="Genomic_DNA"/>
</dbReference>
<reference evidence="1" key="1">
    <citation type="journal article" date="2014" name="Front. Microbiol.">
        <title>High frequency of phylogenetically diverse reductive dehalogenase-homologous genes in deep subseafloor sedimentary metagenomes.</title>
        <authorList>
            <person name="Kawai M."/>
            <person name="Futagami T."/>
            <person name="Toyoda A."/>
            <person name="Takaki Y."/>
            <person name="Nishi S."/>
            <person name="Hori S."/>
            <person name="Arai W."/>
            <person name="Tsubouchi T."/>
            <person name="Morono Y."/>
            <person name="Uchiyama I."/>
            <person name="Ito T."/>
            <person name="Fujiyama A."/>
            <person name="Inagaki F."/>
            <person name="Takami H."/>
        </authorList>
    </citation>
    <scope>NUCLEOTIDE SEQUENCE</scope>
    <source>
        <strain evidence="1">Expedition CK06-06</strain>
    </source>
</reference>
<proteinExistence type="predicted"/>
<gene>
    <name evidence="1" type="ORF">S01H1_08851</name>
</gene>
<comment type="caution">
    <text evidence="1">The sequence shown here is derived from an EMBL/GenBank/DDBJ whole genome shotgun (WGS) entry which is preliminary data.</text>
</comment>
<dbReference type="AlphaFoldDB" id="X0SUL6"/>
<accession>X0SUL6</accession>
<name>X0SUL6_9ZZZZ</name>
<organism evidence="1">
    <name type="scientific">marine sediment metagenome</name>
    <dbReference type="NCBI Taxonomy" id="412755"/>
    <lineage>
        <taxon>unclassified sequences</taxon>
        <taxon>metagenomes</taxon>
        <taxon>ecological metagenomes</taxon>
    </lineage>
</organism>
<protein>
    <submittedName>
        <fullName evidence="1">Uncharacterized protein</fullName>
    </submittedName>
</protein>